<proteinExistence type="predicted"/>
<dbReference type="Proteomes" id="UP000198866">
    <property type="component" value="Unassembled WGS sequence"/>
</dbReference>
<evidence type="ECO:0000313" key="2">
    <source>
        <dbReference type="Proteomes" id="UP000198866"/>
    </source>
</evidence>
<dbReference type="OrthoDB" id="5937513at2"/>
<dbReference type="AlphaFoldDB" id="A0A1H6TM63"/>
<protein>
    <submittedName>
        <fullName evidence="1">Uncharacterized protein</fullName>
    </submittedName>
</protein>
<keyword evidence="2" id="KW-1185">Reference proteome</keyword>
<gene>
    <name evidence="1" type="ORF">SAMN05192539_1004185</name>
</gene>
<name>A0A1H6TM63_9BURK</name>
<organism evidence="1 2">
    <name type="scientific">Paraburkholderia diazotrophica</name>
    <dbReference type="NCBI Taxonomy" id="667676"/>
    <lineage>
        <taxon>Bacteria</taxon>
        <taxon>Pseudomonadati</taxon>
        <taxon>Pseudomonadota</taxon>
        <taxon>Betaproteobacteria</taxon>
        <taxon>Burkholderiales</taxon>
        <taxon>Burkholderiaceae</taxon>
        <taxon>Paraburkholderia</taxon>
    </lineage>
</organism>
<dbReference type="EMBL" id="FNYE01000004">
    <property type="protein sequence ID" value="SEI81163.1"/>
    <property type="molecule type" value="Genomic_DNA"/>
</dbReference>
<dbReference type="RefSeq" id="WP_090864524.1">
    <property type="nucleotide sequence ID" value="NZ_FNYE01000004.1"/>
</dbReference>
<dbReference type="STRING" id="667676.SAMN05192539_1004185"/>
<accession>A0A1H6TM63</accession>
<evidence type="ECO:0000313" key="1">
    <source>
        <dbReference type="EMBL" id="SEI81163.1"/>
    </source>
</evidence>
<reference evidence="2" key="1">
    <citation type="submission" date="2016-10" db="EMBL/GenBank/DDBJ databases">
        <authorList>
            <person name="Varghese N."/>
            <person name="Submissions S."/>
        </authorList>
    </citation>
    <scope>NUCLEOTIDE SEQUENCE [LARGE SCALE GENOMIC DNA]</scope>
    <source>
        <strain evidence="2">LMG 26031</strain>
    </source>
</reference>
<sequence>MPSVIPFPSTKILFYADYSATHLLSVPTGGTNLRKTTTEFGLSILKELLEASLIPSVTVDLVNRFWELNEFGDIPENTTRKHPPTLLTPDLLKQYGQIWFFGQHLGNFNDSEMVTSSGGVRTAPDQNGYPESLLSSDELTALRNWMDNGGGVLILGDHSNMAPDGLLHNLGYALGRTIPRAGQMRKWFGTDSGCAYVTQGGPVINTSGDDSAMGLMPKQADGVPQTIYPFIWEVVTPWTIELHWHPLFQGAPSDDDPTGIITVMADHGHEGVVTLPSGSPDFNDADWPRAANGYQPMPTIVARGVNQNNGERIDLISAYDGQQAGVGRIVAHTTWHHFVNVNLNGFRHPDGSPDETLQILSQYYLNLASYLMPRRDRAGTLGMMLQLAAGSSNMRDLVGAPLDIIGRAAFEHLGKLVTRGQIHDLINLSVEQVIPPNQDSLQLRLPSREHLLGGLIAEHRSSYEPCEGADSRQMHAQMACAARGIKRALRSRLEEYATEAENIKKLLGKISY</sequence>